<dbReference type="EMBL" id="MU277201">
    <property type="protein sequence ID" value="KAI0063753.1"/>
    <property type="molecule type" value="Genomic_DNA"/>
</dbReference>
<gene>
    <name evidence="1" type="ORF">BV25DRAFT_357555</name>
</gene>
<accession>A0ACB8T5D1</accession>
<reference evidence="1" key="2">
    <citation type="journal article" date="2022" name="New Phytol.">
        <title>Evolutionary transition to the ectomycorrhizal habit in the genomes of a hyperdiverse lineage of mushroom-forming fungi.</title>
        <authorList>
            <person name="Looney B."/>
            <person name="Miyauchi S."/>
            <person name="Morin E."/>
            <person name="Drula E."/>
            <person name="Courty P.E."/>
            <person name="Kohler A."/>
            <person name="Kuo A."/>
            <person name="LaButti K."/>
            <person name="Pangilinan J."/>
            <person name="Lipzen A."/>
            <person name="Riley R."/>
            <person name="Andreopoulos W."/>
            <person name="He G."/>
            <person name="Johnson J."/>
            <person name="Nolan M."/>
            <person name="Tritt A."/>
            <person name="Barry K.W."/>
            <person name="Grigoriev I.V."/>
            <person name="Nagy L.G."/>
            <person name="Hibbett D."/>
            <person name="Henrissat B."/>
            <person name="Matheny P.B."/>
            <person name="Labbe J."/>
            <person name="Martin F.M."/>
        </authorList>
    </citation>
    <scope>NUCLEOTIDE SEQUENCE</scope>
    <source>
        <strain evidence="1">HHB10654</strain>
    </source>
</reference>
<sequence length="484" mass="51899">MPQLFEADNEKQSSAREVSPPPSTADDVTSAGSKSPLDIDAFDEAAAGGGDQISYKNMGWIKAGALIMAETIALGILSFPSVFYRLGMFAGVFTTVAFALLSWQTGYVLVQFKVNHPGVMNFADAGTVIAGKRGFWLFGVMLTVKSVFISGSHALSGAIALDNISSHAICKIAWSAIVAITAFLLTVPRTFEKLSYISFVSVTCILTACVITIAAAGNQSPADLPKYPSLGPVRWKAFENHGLVDTVNALTDIIFAFGGHVAIFSFASEMRKPADFKYSLALVQIVATLWYVVVGATIYRFGGQYVTSPALTMTSKPVRITAYSIALVSIIISGVVASYIAAKFIFLTLFRGTPHLTSRSPRTWGVWILICAAIWITGWIIAEVIPFFSDLLSIISSILTVWFTYGLSGVLWLHDHGPRGKSRHEGYFGSWRARVGFGMSVFVIAMSAVIMVLGIYSAVTSIVDNYASGAYGHPFLCASSSGGA</sequence>
<comment type="caution">
    <text evidence="1">The sequence shown here is derived from an EMBL/GenBank/DDBJ whole genome shotgun (WGS) entry which is preliminary data.</text>
</comment>
<reference evidence="1" key="1">
    <citation type="submission" date="2021-03" db="EMBL/GenBank/DDBJ databases">
        <authorList>
            <consortium name="DOE Joint Genome Institute"/>
            <person name="Ahrendt S."/>
            <person name="Looney B.P."/>
            <person name="Miyauchi S."/>
            <person name="Morin E."/>
            <person name="Drula E."/>
            <person name="Courty P.E."/>
            <person name="Chicoki N."/>
            <person name="Fauchery L."/>
            <person name="Kohler A."/>
            <person name="Kuo A."/>
            <person name="Labutti K."/>
            <person name="Pangilinan J."/>
            <person name="Lipzen A."/>
            <person name="Riley R."/>
            <person name="Andreopoulos W."/>
            <person name="He G."/>
            <person name="Johnson J."/>
            <person name="Barry K.W."/>
            <person name="Grigoriev I.V."/>
            <person name="Nagy L."/>
            <person name="Hibbett D."/>
            <person name="Henrissat B."/>
            <person name="Matheny P.B."/>
            <person name="Labbe J."/>
            <person name="Martin F."/>
        </authorList>
    </citation>
    <scope>NUCLEOTIDE SEQUENCE</scope>
    <source>
        <strain evidence="1">HHB10654</strain>
    </source>
</reference>
<name>A0ACB8T5D1_9AGAM</name>
<proteinExistence type="predicted"/>
<protein>
    <submittedName>
        <fullName evidence="1">Uncharacterized protein</fullName>
    </submittedName>
</protein>
<keyword evidence="2" id="KW-1185">Reference proteome</keyword>
<dbReference type="Proteomes" id="UP000814140">
    <property type="component" value="Unassembled WGS sequence"/>
</dbReference>
<evidence type="ECO:0000313" key="2">
    <source>
        <dbReference type="Proteomes" id="UP000814140"/>
    </source>
</evidence>
<organism evidence="1 2">
    <name type="scientific">Artomyces pyxidatus</name>
    <dbReference type="NCBI Taxonomy" id="48021"/>
    <lineage>
        <taxon>Eukaryota</taxon>
        <taxon>Fungi</taxon>
        <taxon>Dikarya</taxon>
        <taxon>Basidiomycota</taxon>
        <taxon>Agaricomycotina</taxon>
        <taxon>Agaricomycetes</taxon>
        <taxon>Russulales</taxon>
        <taxon>Auriscalpiaceae</taxon>
        <taxon>Artomyces</taxon>
    </lineage>
</organism>
<evidence type="ECO:0000313" key="1">
    <source>
        <dbReference type="EMBL" id="KAI0063753.1"/>
    </source>
</evidence>